<proteinExistence type="predicted"/>
<dbReference type="KEGG" id="msx:AU14_04370"/>
<reference evidence="3 4" key="1">
    <citation type="journal article" date="2014" name="Genome Announc.">
        <title>Draft Genome Sequences of Marinobacter similis A3d10T and Marinobacter salarius R9SW1T.</title>
        <authorList>
            <person name="Ivanova E.P."/>
            <person name="Ng H.J."/>
            <person name="Webb H.K."/>
            <person name="Feng G."/>
            <person name="Oshima K."/>
            <person name="Hattori M."/>
            <person name="Ohkuma M."/>
            <person name="Sergeev A.F."/>
            <person name="Mikhailov V.V."/>
            <person name="Crawford R.J."/>
            <person name="Sawabe T."/>
        </authorList>
    </citation>
    <scope>NUCLEOTIDE SEQUENCE [LARGE SCALE GENOMIC DNA]</scope>
    <source>
        <strain evidence="3 4">A3d10</strain>
    </source>
</reference>
<dbReference type="Proteomes" id="UP000061489">
    <property type="component" value="Chromosome"/>
</dbReference>
<evidence type="ECO:0000256" key="1">
    <source>
        <dbReference type="SAM" id="MobiDB-lite"/>
    </source>
</evidence>
<name>W5YU57_9GAMM</name>
<evidence type="ECO:0000313" key="3">
    <source>
        <dbReference type="EMBL" id="AHI30003.1"/>
    </source>
</evidence>
<feature type="region of interest" description="Disordered" evidence="1">
    <location>
        <begin position="466"/>
        <end position="496"/>
    </location>
</feature>
<dbReference type="EMBL" id="CP007151">
    <property type="protein sequence ID" value="AHI30003.1"/>
    <property type="molecule type" value="Genomic_DNA"/>
</dbReference>
<sequence length="506" mass="56355">MLKKFFSVTFALCFAQPVLAETSEISRIAEEYSGLSGTVIPAPNSEAKRTYIDLGTEDGVRAGDVFTVFSRKESVEHPITNEKIAIEPSVETVLGITRSNQSYSDAQILKGKPPAPGSRIKRFGGLPAYFIDTETKGRDLYAKLRRQIPQIKWLGYLNAPLDEARTGFNGLIFRYSEPTLQVDYVPGWPVGSHSLGKHHFAPQAQDLTARPQNERGHQIDPNYVLSLEPRPISSDILVQESRILIAAGTADQVTITSIADDQARELTRFTVPNKNQLLAVRWWKPQNLPQTFLALTTWDGKDVEGMLLMLDTDQVTVLRTDLPFILGAFDLNADKTPETLIGQAFERERFFGRSVQELTLNSNLSLRLQKPALHLPDTFNVIGALIADLTGDEQMEFVSIRNQELIVKDNDGNILHRTARNVGTRTSSLIYELDPEREFSPVIHVYLNPSPILATQIEAQHPAILFPRSQEPPPSFSHQATTPAKPSWATSDSGMTNPLKATYRIG</sequence>
<dbReference type="RefSeq" id="WP_041339166.1">
    <property type="nucleotide sequence ID" value="NZ_CP007151.1"/>
</dbReference>
<feature type="signal peptide" evidence="2">
    <location>
        <begin position="1"/>
        <end position="20"/>
    </location>
</feature>
<gene>
    <name evidence="3" type="ORF">AU14_04370</name>
</gene>
<evidence type="ECO:0000256" key="2">
    <source>
        <dbReference type="SAM" id="SignalP"/>
    </source>
</evidence>
<dbReference type="AlphaFoldDB" id="W5YU57"/>
<protein>
    <submittedName>
        <fullName evidence="3">Uncharacterized protein</fullName>
    </submittedName>
</protein>
<dbReference type="STRING" id="1420916.AU14_04370"/>
<dbReference type="OrthoDB" id="9813582at2"/>
<keyword evidence="2" id="KW-0732">Signal</keyword>
<accession>W5YU57</accession>
<keyword evidence="4" id="KW-1185">Reference proteome</keyword>
<dbReference type="HOGENOM" id="CLU_538392_0_0_6"/>
<evidence type="ECO:0000313" key="4">
    <source>
        <dbReference type="Proteomes" id="UP000061489"/>
    </source>
</evidence>
<feature type="compositionally biased region" description="Polar residues" evidence="1">
    <location>
        <begin position="476"/>
        <end position="496"/>
    </location>
</feature>
<organism evidence="3 4">
    <name type="scientific">Marinobacter similis</name>
    <dbReference type="NCBI Taxonomy" id="1420916"/>
    <lineage>
        <taxon>Bacteria</taxon>
        <taxon>Pseudomonadati</taxon>
        <taxon>Pseudomonadota</taxon>
        <taxon>Gammaproteobacteria</taxon>
        <taxon>Pseudomonadales</taxon>
        <taxon>Marinobacteraceae</taxon>
        <taxon>Marinobacter</taxon>
    </lineage>
</organism>
<feature type="chain" id="PRO_5004875649" evidence="2">
    <location>
        <begin position="21"/>
        <end position="506"/>
    </location>
</feature>